<dbReference type="GO" id="GO:0008942">
    <property type="term" value="F:nitrite reductase [NAD(P)H] activity"/>
    <property type="evidence" value="ECO:0007669"/>
    <property type="project" value="InterPro"/>
</dbReference>
<accession>A0A919XKK8</accession>
<dbReference type="PANTHER" id="PTHR21496">
    <property type="entry name" value="FERREDOXIN-RELATED"/>
    <property type="match status" value="1"/>
</dbReference>
<dbReference type="CDD" id="cd03530">
    <property type="entry name" value="Rieske_NirD_small_Bacillus"/>
    <property type="match status" value="1"/>
</dbReference>
<reference evidence="8" key="1">
    <citation type="submission" date="2021-03" db="EMBL/GenBank/DDBJ databases">
        <title>Antimicrobial resistance genes in bacteria isolated from Japanese honey, and their potential for conferring macrolide and lincosamide resistance in the American foulbrood pathogen Paenibacillus larvae.</title>
        <authorList>
            <person name="Okamoto M."/>
            <person name="Kumagai M."/>
            <person name="Kanamori H."/>
            <person name="Takamatsu D."/>
        </authorList>
    </citation>
    <scope>NUCLEOTIDE SEQUENCE</scope>
    <source>
        <strain evidence="8">J2TS6</strain>
    </source>
</reference>
<evidence type="ECO:0000256" key="1">
    <source>
        <dbReference type="ARBA" id="ARBA00022714"/>
    </source>
</evidence>
<dbReference type="GO" id="GO:0042128">
    <property type="term" value="P:nitrate assimilation"/>
    <property type="evidence" value="ECO:0007669"/>
    <property type="project" value="UniProtKB-KW"/>
</dbReference>
<dbReference type="Proteomes" id="UP000679779">
    <property type="component" value="Unassembled WGS sequence"/>
</dbReference>
<keyword evidence="9" id="KW-1185">Reference proteome</keyword>
<proteinExistence type="predicted"/>
<evidence type="ECO:0000256" key="3">
    <source>
        <dbReference type="ARBA" id="ARBA00023002"/>
    </source>
</evidence>
<feature type="domain" description="Rieske" evidence="7">
    <location>
        <begin position="8"/>
        <end position="103"/>
    </location>
</feature>
<evidence type="ECO:0000256" key="6">
    <source>
        <dbReference type="ARBA" id="ARBA00023063"/>
    </source>
</evidence>
<keyword evidence="1" id="KW-0001">2Fe-2S</keyword>
<dbReference type="GO" id="GO:0051537">
    <property type="term" value="F:2 iron, 2 sulfur cluster binding"/>
    <property type="evidence" value="ECO:0007669"/>
    <property type="project" value="UniProtKB-KW"/>
</dbReference>
<dbReference type="GO" id="GO:0046872">
    <property type="term" value="F:metal ion binding"/>
    <property type="evidence" value="ECO:0007669"/>
    <property type="project" value="UniProtKB-KW"/>
</dbReference>
<dbReference type="SUPFAM" id="SSF50022">
    <property type="entry name" value="ISP domain"/>
    <property type="match status" value="1"/>
</dbReference>
<dbReference type="PANTHER" id="PTHR21496:SF23">
    <property type="entry name" value="3-PHENYLPROPIONATE_CINNAMIC ACID DIOXYGENASE FERREDOXIN SUBUNIT"/>
    <property type="match status" value="1"/>
</dbReference>
<keyword evidence="6" id="KW-0534">Nitrate assimilation</keyword>
<dbReference type="NCBIfam" id="TIGR02378">
    <property type="entry name" value="nirD_assim_sml"/>
    <property type="match status" value="1"/>
</dbReference>
<dbReference type="GO" id="GO:0004497">
    <property type="term" value="F:monooxygenase activity"/>
    <property type="evidence" value="ECO:0007669"/>
    <property type="project" value="UniProtKB-ARBA"/>
</dbReference>
<keyword evidence="4" id="KW-0408">Iron</keyword>
<dbReference type="RefSeq" id="WP_160043628.1">
    <property type="nucleotide sequence ID" value="NZ_BORQ01000006.1"/>
</dbReference>
<keyword evidence="5" id="KW-0411">Iron-sulfur</keyword>
<evidence type="ECO:0000313" key="9">
    <source>
        <dbReference type="Proteomes" id="UP000679779"/>
    </source>
</evidence>
<evidence type="ECO:0000313" key="8">
    <source>
        <dbReference type="EMBL" id="GIO33479.1"/>
    </source>
</evidence>
<comment type="caution">
    <text evidence="8">The sequence shown here is derived from an EMBL/GenBank/DDBJ whole genome shotgun (WGS) entry which is preliminary data.</text>
</comment>
<dbReference type="Gene3D" id="2.102.10.10">
    <property type="entry name" value="Rieske [2Fe-2S] iron-sulphur domain"/>
    <property type="match status" value="1"/>
</dbReference>
<keyword evidence="3" id="KW-0560">Oxidoreductase</keyword>
<dbReference type="InterPro" id="IPR017941">
    <property type="entry name" value="Rieske_2Fe-2S"/>
</dbReference>
<evidence type="ECO:0000259" key="7">
    <source>
        <dbReference type="PROSITE" id="PS51296"/>
    </source>
</evidence>
<sequence>MSATKELVKVMKLEDLKPLIGKEVQVRDETIALFRLSNGEVRAVSNRCPHKNGPLAEGIVSGEYVFCPLHDWKISLTTGEVQKPDDGCIATYETAVIDGYVYVGGLKHHEKHDLNR</sequence>
<evidence type="ECO:0000256" key="4">
    <source>
        <dbReference type="ARBA" id="ARBA00023004"/>
    </source>
</evidence>
<name>A0A919XKK8_9BACL</name>
<dbReference type="InterPro" id="IPR012748">
    <property type="entry name" value="Rieske-like_NirD"/>
</dbReference>
<dbReference type="InterPro" id="IPR036922">
    <property type="entry name" value="Rieske_2Fe-2S_sf"/>
</dbReference>
<dbReference type="Pfam" id="PF00355">
    <property type="entry name" value="Rieske"/>
    <property type="match status" value="1"/>
</dbReference>
<keyword evidence="2" id="KW-0479">Metal-binding</keyword>
<dbReference type="GO" id="GO:0016705">
    <property type="term" value="F:oxidoreductase activity, acting on paired donors, with incorporation or reduction of molecular oxygen"/>
    <property type="evidence" value="ECO:0007669"/>
    <property type="project" value="UniProtKB-ARBA"/>
</dbReference>
<gene>
    <name evidence="8" type="ORF">J2TS6_46200</name>
</gene>
<evidence type="ECO:0000256" key="2">
    <source>
        <dbReference type="ARBA" id="ARBA00022723"/>
    </source>
</evidence>
<organism evidence="8 9">
    <name type="scientific">Paenibacillus albilobatus</name>
    <dbReference type="NCBI Taxonomy" id="2716884"/>
    <lineage>
        <taxon>Bacteria</taxon>
        <taxon>Bacillati</taxon>
        <taxon>Bacillota</taxon>
        <taxon>Bacilli</taxon>
        <taxon>Bacillales</taxon>
        <taxon>Paenibacillaceae</taxon>
        <taxon>Paenibacillus</taxon>
    </lineage>
</organism>
<dbReference type="FunFam" id="2.102.10.10:FF:000013">
    <property type="entry name" value="Nitrite reductase [NAD(P)H], small subunit"/>
    <property type="match status" value="1"/>
</dbReference>
<evidence type="ECO:0000256" key="5">
    <source>
        <dbReference type="ARBA" id="ARBA00023014"/>
    </source>
</evidence>
<dbReference type="AlphaFoldDB" id="A0A919XKK8"/>
<protein>
    <submittedName>
        <fullName evidence="8">Nitrite reductase NAD(P)H small subunit</fullName>
    </submittedName>
</protein>
<dbReference type="EMBL" id="BORQ01000006">
    <property type="protein sequence ID" value="GIO33479.1"/>
    <property type="molecule type" value="Genomic_DNA"/>
</dbReference>
<dbReference type="PROSITE" id="PS51296">
    <property type="entry name" value="RIESKE"/>
    <property type="match status" value="1"/>
</dbReference>